<dbReference type="Gene3D" id="3.40.50.150">
    <property type="entry name" value="Vaccinia Virus protein VP39"/>
    <property type="match status" value="1"/>
</dbReference>
<name>A0AB38A8H3_9ACTN</name>
<feature type="region of interest" description="Disordered" evidence="2">
    <location>
        <begin position="1"/>
        <end position="20"/>
    </location>
</feature>
<dbReference type="InterPro" id="IPR050447">
    <property type="entry name" value="Erg6_SMT_methyltransf"/>
</dbReference>
<feature type="domain" description="Methyltransferase type 11" evidence="3">
    <location>
        <begin position="58"/>
        <end position="156"/>
    </location>
</feature>
<dbReference type="InterPro" id="IPR013216">
    <property type="entry name" value="Methyltransf_11"/>
</dbReference>
<dbReference type="SUPFAM" id="SSF53335">
    <property type="entry name" value="S-adenosyl-L-methionine-dependent methyltransferases"/>
    <property type="match status" value="1"/>
</dbReference>
<keyword evidence="1" id="KW-0808">Transferase</keyword>
<dbReference type="RefSeq" id="WP_057001860.1">
    <property type="nucleotide sequence ID" value="NZ_FNSH01000002.1"/>
</dbReference>
<dbReference type="GO" id="GO:0003838">
    <property type="term" value="F:sterol 24-C-methyltransferase activity"/>
    <property type="evidence" value="ECO:0007669"/>
    <property type="project" value="TreeGrafter"/>
</dbReference>
<evidence type="ECO:0000313" key="5">
    <source>
        <dbReference type="Proteomes" id="UP000183687"/>
    </source>
</evidence>
<proteinExistence type="predicted"/>
<sequence>MASRDHYKNAGNPTGDAGRELLDAMNAGTHERLAGWSLPLLEQATQQAPVKKPLASVLDVGCGGGANLAHLMNLFDASQAYGLDHSPISVEKSKATNAQAVADGRCQVVEGDVAALPYDNATINVATAFETIYFWPDVAAGLSEILRVLTPGGLFMVCNETDGSGMDQLRWSDLSQAADLLTIYSEQQLRDFFTNAGFVNIQVCRHPKEDWIVMFGQKPVVK</sequence>
<dbReference type="AlphaFoldDB" id="A0AB38A8H3"/>
<dbReference type="PANTHER" id="PTHR44068:SF1">
    <property type="entry name" value="HYPOTHETICAL LOC100005854"/>
    <property type="match status" value="1"/>
</dbReference>
<reference evidence="4 5" key="1">
    <citation type="submission" date="2016-10" db="EMBL/GenBank/DDBJ databases">
        <authorList>
            <person name="Varghese N."/>
            <person name="Submissions S."/>
        </authorList>
    </citation>
    <scope>NUCLEOTIDE SEQUENCE [LARGE SCALE GENOMIC DNA]</scope>
    <source>
        <strain evidence="4 5">DSM 20586</strain>
    </source>
</reference>
<dbReference type="Pfam" id="PF08241">
    <property type="entry name" value="Methyltransf_11"/>
    <property type="match status" value="1"/>
</dbReference>
<evidence type="ECO:0000259" key="3">
    <source>
        <dbReference type="Pfam" id="PF08241"/>
    </source>
</evidence>
<dbReference type="InterPro" id="IPR029063">
    <property type="entry name" value="SAM-dependent_MTases_sf"/>
</dbReference>
<accession>A0AB38A8H3</accession>
<comment type="caution">
    <text evidence="4">The sequence shown here is derived from an EMBL/GenBank/DDBJ whole genome shotgun (WGS) entry which is preliminary data.</text>
</comment>
<dbReference type="CDD" id="cd02440">
    <property type="entry name" value="AdoMet_MTases"/>
    <property type="match status" value="1"/>
</dbReference>
<dbReference type="GO" id="GO:0032259">
    <property type="term" value="P:methylation"/>
    <property type="evidence" value="ECO:0007669"/>
    <property type="project" value="UniProtKB-KW"/>
</dbReference>
<dbReference type="PANTHER" id="PTHR44068">
    <property type="entry name" value="ZGC:194242"/>
    <property type="match status" value="1"/>
</dbReference>
<dbReference type="GO" id="GO:0016126">
    <property type="term" value="P:sterol biosynthetic process"/>
    <property type="evidence" value="ECO:0007669"/>
    <property type="project" value="TreeGrafter"/>
</dbReference>
<evidence type="ECO:0000256" key="2">
    <source>
        <dbReference type="SAM" id="MobiDB-lite"/>
    </source>
</evidence>
<evidence type="ECO:0000313" key="4">
    <source>
        <dbReference type="EMBL" id="SEC28221.1"/>
    </source>
</evidence>
<dbReference type="Proteomes" id="UP000183687">
    <property type="component" value="Unassembled WGS sequence"/>
</dbReference>
<protein>
    <submittedName>
        <fullName evidence="4">Methyltransferase domain-containing protein</fullName>
    </submittedName>
</protein>
<gene>
    <name evidence="4" type="ORF">SAMN04489746_1592</name>
</gene>
<keyword evidence="4" id="KW-0489">Methyltransferase</keyword>
<organism evidence="4 5">
    <name type="scientific">Atopobium minutum</name>
    <dbReference type="NCBI Taxonomy" id="1381"/>
    <lineage>
        <taxon>Bacteria</taxon>
        <taxon>Bacillati</taxon>
        <taxon>Actinomycetota</taxon>
        <taxon>Coriobacteriia</taxon>
        <taxon>Coriobacteriales</taxon>
        <taxon>Atopobiaceae</taxon>
        <taxon>Atopobium</taxon>
    </lineage>
</organism>
<dbReference type="EMBL" id="FNSH01000002">
    <property type="protein sequence ID" value="SEC28221.1"/>
    <property type="molecule type" value="Genomic_DNA"/>
</dbReference>
<evidence type="ECO:0000256" key="1">
    <source>
        <dbReference type="ARBA" id="ARBA00022679"/>
    </source>
</evidence>